<dbReference type="RefSeq" id="WP_157301117.1">
    <property type="nucleotide sequence ID" value="NZ_BAAAZB010000002.1"/>
</dbReference>
<dbReference type="GO" id="GO:0030246">
    <property type="term" value="F:carbohydrate binding"/>
    <property type="evidence" value="ECO:0007669"/>
    <property type="project" value="InterPro"/>
</dbReference>
<feature type="compositionally biased region" description="Gly residues" evidence="1">
    <location>
        <begin position="294"/>
        <end position="313"/>
    </location>
</feature>
<dbReference type="InterPro" id="IPR041700">
    <property type="entry name" value="OMP_b-brl_3"/>
</dbReference>
<feature type="region of interest" description="Disordered" evidence="1">
    <location>
        <begin position="291"/>
        <end position="326"/>
    </location>
</feature>
<protein>
    <submittedName>
        <fullName evidence="3">Outer membrane beta-barrel protein</fullName>
    </submittedName>
</protein>
<feature type="compositionally biased region" description="Low complexity" evidence="1">
    <location>
        <begin position="314"/>
        <end position="326"/>
    </location>
</feature>
<proteinExistence type="predicted"/>
<dbReference type="Proteomes" id="UP000468388">
    <property type="component" value="Unassembled WGS sequence"/>
</dbReference>
<gene>
    <name evidence="3" type="ORF">GO495_17970</name>
</gene>
<dbReference type="SUPFAM" id="SSF49452">
    <property type="entry name" value="Starch-binding domain-like"/>
    <property type="match status" value="1"/>
</dbReference>
<keyword evidence="4" id="KW-1185">Reference proteome</keyword>
<evidence type="ECO:0000259" key="2">
    <source>
        <dbReference type="Pfam" id="PF14905"/>
    </source>
</evidence>
<accession>A0A6N8JDR0</accession>
<dbReference type="InterPro" id="IPR013784">
    <property type="entry name" value="Carb-bd-like_fold"/>
</dbReference>
<organism evidence="3 4">
    <name type="scientific">Chitinophaga oryziterrae</name>
    <dbReference type="NCBI Taxonomy" id="1031224"/>
    <lineage>
        <taxon>Bacteria</taxon>
        <taxon>Pseudomonadati</taxon>
        <taxon>Bacteroidota</taxon>
        <taxon>Chitinophagia</taxon>
        <taxon>Chitinophagales</taxon>
        <taxon>Chitinophagaceae</taxon>
        <taxon>Chitinophaga</taxon>
    </lineage>
</organism>
<dbReference type="OrthoDB" id="606930at2"/>
<dbReference type="Pfam" id="PF14905">
    <property type="entry name" value="OMP_b-brl_3"/>
    <property type="match status" value="1"/>
</dbReference>
<evidence type="ECO:0000256" key="1">
    <source>
        <dbReference type="SAM" id="MobiDB-lite"/>
    </source>
</evidence>
<dbReference type="AlphaFoldDB" id="A0A6N8JDR0"/>
<reference evidence="3 4" key="1">
    <citation type="submission" date="2019-12" db="EMBL/GenBank/DDBJ databases">
        <title>The draft genomic sequence of strain Chitinophaga oryziterrae JCM 16595.</title>
        <authorList>
            <person name="Zhang X."/>
        </authorList>
    </citation>
    <scope>NUCLEOTIDE SEQUENCE [LARGE SCALE GENOMIC DNA]</scope>
    <source>
        <strain evidence="3 4">JCM 16595</strain>
    </source>
</reference>
<comment type="caution">
    <text evidence="3">The sequence shown here is derived from an EMBL/GenBank/DDBJ whole genome shotgun (WGS) entry which is preliminary data.</text>
</comment>
<dbReference type="Pfam" id="PF13620">
    <property type="entry name" value="CarboxypepD_reg"/>
    <property type="match status" value="1"/>
</dbReference>
<evidence type="ECO:0000313" key="4">
    <source>
        <dbReference type="Proteomes" id="UP000468388"/>
    </source>
</evidence>
<name>A0A6N8JDR0_9BACT</name>
<dbReference type="EMBL" id="WRXO01000005">
    <property type="protein sequence ID" value="MVT42486.1"/>
    <property type="molecule type" value="Genomic_DNA"/>
</dbReference>
<sequence>MKRITLITAFLFLFVLITKAQQGQIKGLLTDSTASNPLADATVALLYGSDSSLAATVFTDKKGAFSIPGVAMGNYRVYITYLGYKPIFKSITVSPANPVVNMGNVQLKGKGITLNEVEIVQEVPPVVVKIDTLEFNAGSFKTRENAVVEDLLKKLPGVSVDKDGVITAQGETVKRVLVDGKPFFGDDPKLATKNLPADIIDKIQLIDRKSDQAQFTGIDDGNTEKAINITIKKDKKHGVFGRASAGYGTDEHFATNASVNNFTDSRQLSFLGSGNNVNNLGYTQQDVFNFNSGNTGGGGGGNGGGRSGGGGRGASSSTISSLGGNNNTGITRNWNAGLNFNQDYGTKLKVNASYLVSDTRVQTQTLSAKQTFLADTSYYYNNNSGSVANTTNNRINMRMEYQIDSMHSLIVTPVFTYTDGNNFSGNSYQSLDINKVKTIEGSSVNTSNATSPNFSTTALFRKKFNKVGRTVSANFSFGYNTTTRQNFYKTSDSHLATDTSAAYTSGYDRLTDADNLGRNFGVSLTYTEPITKTRFLELTYAWNHNYSSSNNLTYDHDATTEKYDKLNDSLSNIFENTFQTQQAGINIHTQKFKYDYTVGVNVQFSNLDNINVSRSTHITQHTINYYPSASFNYNFEQGRRFRIRYSGSTTQPTVQQLQPLPDLTSSLYVQQGNPDLKPTFTHSFNVGYNAFNRSTFRGFFTNIRTNFSENKIVNANRTDTSGKQYTKPMNANGAYTIDGFMVNTIPVNKKNNSTINFNTSLSYGRDVSFSTTGTDFSSAVKTFNKSYSITQGLGFNYFYKELFDVSTTASAQYSAARYDIQPAANTNYFNYSFMVDFNVNLPAGFIIGSDLTYTLNAGRAAGYNVDVTMLNAFISKSVFKQKQGLIKLYGYDILKRNVSISRSTGENYIQDTNNMVLQQYFMLSFTYFLKKFGTSGNDRQRRDGPPGMRGFPGMRGGGFPGGGMPGG</sequence>
<feature type="domain" description="Outer membrane protein beta-barrel" evidence="2">
    <location>
        <begin position="462"/>
        <end position="796"/>
    </location>
</feature>
<dbReference type="SUPFAM" id="SSF56935">
    <property type="entry name" value="Porins"/>
    <property type="match status" value="1"/>
</dbReference>
<feature type="compositionally biased region" description="Gly residues" evidence="1">
    <location>
        <begin position="953"/>
        <end position="967"/>
    </location>
</feature>
<evidence type="ECO:0000313" key="3">
    <source>
        <dbReference type="EMBL" id="MVT42486.1"/>
    </source>
</evidence>
<feature type="region of interest" description="Disordered" evidence="1">
    <location>
        <begin position="936"/>
        <end position="967"/>
    </location>
</feature>
<dbReference type="Gene3D" id="2.60.40.1120">
    <property type="entry name" value="Carboxypeptidase-like, regulatory domain"/>
    <property type="match status" value="1"/>
</dbReference>